<keyword evidence="1" id="KW-0812">Transmembrane</keyword>
<evidence type="ECO:0000313" key="3">
    <source>
        <dbReference type="Proteomes" id="UP001287356"/>
    </source>
</evidence>
<accession>A0AAE0JWK4</accession>
<keyword evidence="1" id="KW-1133">Transmembrane helix</keyword>
<evidence type="ECO:0000313" key="2">
    <source>
        <dbReference type="EMBL" id="KAK3365679.1"/>
    </source>
</evidence>
<evidence type="ECO:0000256" key="1">
    <source>
        <dbReference type="SAM" id="Phobius"/>
    </source>
</evidence>
<protein>
    <submittedName>
        <fullName evidence="2">Uncharacterized protein</fullName>
    </submittedName>
</protein>
<keyword evidence="3" id="KW-1185">Reference proteome</keyword>
<comment type="caution">
    <text evidence="2">The sequence shown here is derived from an EMBL/GenBank/DDBJ whole genome shotgun (WGS) entry which is preliminary data.</text>
</comment>
<feature type="transmembrane region" description="Helical" evidence="1">
    <location>
        <begin position="6"/>
        <end position="24"/>
    </location>
</feature>
<gene>
    <name evidence="2" type="ORF">B0T24DRAFT_636411</name>
</gene>
<reference evidence="2" key="1">
    <citation type="journal article" date="2023" name="Mol. Phylogenet. Evol.">
        <title>Genome-scale phylogeny and comparative genomics of the fungal order Sordariales.</title>
        <authorList>
            <person name="Hensen N."/>
            <person name="Bonometti L."/>
            <person name="Westerberg I."/>
            <person name="Brannstrom I.O."/>
            <person name="Guillou S."/>
            <person name="Cros-Aarteil S."/>
            <person name="Calhoun S."/>
            <person name="Haridas S."/>
            <person name="Kuo A."/>
            <person name="Mondo S."/>
            <person name="Pangilinan J."/>
            <person name="Riley R."/>
            <person name="LaButti K."/>
            <person name="Andreopoulos B."/>
            <person name="Lipzen A."/>
            <person name="Chen C."/>
            <person name="Yan M."/>
            <person name="Daum C."/>
            <person name="Ng V."/>
            <person name="Clum A."/>
            <person name="Steindorff A."/>
            <person name="Ohm R.A."/>
            <person name="Martin F."/>
            <person name="Silar P."/>
            <person name="Natvig D.O."/>
            <person name="Lalanne C."/>
            <person name="Gautier V."/>
            <person name="Ament-Velasquez S.L."/>
            <person name="Kruys A."/>
            <person name="Hutchinson M.I."/>
            <person name="Powell A.J."/>
            <person name="Barry K."/>
            <person name="Miller A.N."/>
            <person name="Grigoriev I.V."/>
            <person name="Debuchy R."/>
            <person name="Gladieux P."/>
            <person name="Hiltunen Thoren M."/>
            <person name="Johannesson H."/>
        </authorList>
    </citation>
    <scope>NUCLEOTIDE SEQUENCE</scope>
    <source>
        <strain evidence="2">CBS 958.72</strain>
    </source>
</reference>
<name>A0AAE0JWK4_9PEZI</name>
<keyword evidence="1" id="KW-0472">Membrane</keyword>
<dbReference type="AlphaFoldDB" id="A0AAE0JWK4"/>
<dbReference type="Proteomes" id="UP001287356">
    <property type="component" value="Unassembled WGS sequence"/>
</dbReference>
<sequence>MSIHGYVIVFFFLFLLMCCMKGTYRRSPWTQPSSLTRNIYHDIYIYIYIYNELEVFLLLSLC</sequence>
<dbReference type="EMBL" id="JAULSN010000008">
    <property type="protein sequence ID" value="KAK3365679.1"/>
    <property type="molecule type" value="Genomic_DNA"/>
</dbReference>
<proteinExistence type="predicted"/>
<reference evidence="2" key="2">
    <citation type="submission" date="2023-06" db="EMBL/GenBank/DDBJ databases">
        <authorList>
            <consortium name="Lawrence Berkeley National Laboratory"/>
            <person name="Haridas S."/>
            <person name="Hensen N."/>
            <person name="Bonometti L."/>
            <person name="Westerberg I."/>
            <person name="Brannstrom I.O."/>
            <person name="Guillou S."/>
            <person name="Cros-Aarteil S."/>
            <person name="Calhoun S."/>
            <person name="Kuo A."/>
            <person name="Mondo S."/>
            <person name="Pangilinan J."/>
            <person name="Riley R."/>
            <person name="Labutti K."/>
            <person name="Andreopoulos B."/>
            <person name="Lipzen A."/>
            <person name="Chen C."/>
            <person name="Yanf M."/>
            <person name="Daum C."/>
            <person name="Ng V."/>
            <person name="Clum A."/>
            <person name="Steindorff A."/>
            <person name="Ohm R."/>
            <person name="Martin F."/>
            <person name="Silar P."/>
            <person name="Natvig D."/>
            <person name="Lalanne C."/>
            <person name="Gautier V."/>
            <person name="Ament-Velasquez S.L."/>
            <person name="Kruys A."/>
            <person name="Hutchinson M.I."/>
            <person name="Powell A.J."/>
            <person name="Barry K."/>
            <person name="Miller A.N."/>
            <person name="Grigoriev I.V."/>
            <person name="Debuchy R."/>
            <person name="Gladieux P."/>
            <person name="Thoren M.H."/>
            <person name="Johannesson H."/>
        </authorList>
    </citation>
    <scope>NUCLEOTIDE SEQUENCE</scope>
    <source>
        <strain evidence="2">CBS 958.72</strain>
    </source>
</reference>
<organism evidence="2 3">
    <name type="scientific">Lasiosphaeria ovina</name>
    <dbReference type="NCBI Taxonomy" id="92902"/>
    <lineage>
        <taxon>Eukaryota</taxon>
        <taxon>Fungi</taxon>
        <taxon>Dikarya</taxon>
        <taxon>Ascomycota</taxon>
        <taxon>Pezizomycotina</taxon>
        <taxon>Sordariomycetes</taxon>
        <taxon>Sordariomycetidae</taxon>
        <taxon>Sordariales</taxon>
        <taxon>Lasiosphaeriaceae</taxon>
        <taxon>Lasiosphaeria</taxon>
    </lineage>
</organism>